<feature type="compositionally biased region" description="Pro residues" evidence="1">
    <location>
        <begin position="142"/>
        <end position="154"/>
    </location>
</feature>
<dbReference type="OrthoDB" id="5338458at2759"/>
<protein>
    <submittedName>
        <fullName evidence="3">RHTO0S01e06810g1_1</fullName>
    </submittedName>
</protein>
<proteinExistence type="predicted"/>
<organism evidence="3">
    <name type="scientific">Rhodotorula toruloides</name>
    <name type="common">Yeast</name>
    <name type="synonym">Rhodosporidium toruloides</name>
    <dbReference type="NCBI Taxonomy" id="5286"/>
    <lineage>
        <taxon>Eukaryota</taxon>
        <taxon>Fungi</taxon>
        <taxon>Dikarya</taxon>
        <taxon>Basidiomycota</taxon>
        <taxon>Pucciniomycotina</taxon>
        <taxon>Microbotryomycetes</taxon>
        <taxon>Sporidiobolales</taxon>
        <taxon>Sporidiobolaceae</taxon>
        <taxon>Rhodotorula</taxon>
    </lineage>
</organism>
<gene>
    <name evidence="3" type="ORF">RHTO0S_01e06810g</name>
</gene>
<evidence type="ECO:0000256" key="1">
    <source>
        <dbReference type="SAM" id="MobiDB-lite"/>
    </source>
</evidence>
<feature type="domain" description="Subtelomeric hrmA-associated cluster protein AFUB-079030/YDR124W-like helical bundle" evidence="2">
    <location>
        <begin position="237"/>
        <end position="348"/>
    </location>
</feature>
<feature type="compositionally biased region" description="Low complexity" evidence="1">
    <location>
        <begin position="424"/>
        <end position="442"/>
    </location>
</feature>
<feature type="region of interest" description="Disordered" evidence="1">
    <location>
        <begin position="180"/>
        <end position="216"/>
    </location>
</feature>
<feature type="compositionally biased region" description="Polar residues" evidence="1">
    <location>
        <begin position="403"/>
        <end position="423"/>
    </location>
</feature>
<dbReference type="EMBL" id="LK052936">
    <property type="protein sequence ID" value="CDR35774.1"/>
    <property type="molecule type" value="Genomic_DNA"/>
</dbReference>
<feature type="region of interest" description="Disordered" evidence="1">
    <location>
        <begin position="614"/>
        <end position="659"/>
    </location>
</feature>
<dbReference type="AlphaFoldDB" id="A0A061AM23"/>
<feature type="compositionally biased region" description="Low complexity" evidence="1">
    <location>
        <begin position="818"/>
        <end position="827"/>
    </location>
</feature>
<feature type="region of interest" description="Disordered" evidence="1">
    <location>
        <begin position="727"/>
        <end position="981"/>
    </location>
</feature>
<dbReference type="PANTHER" id="PTHR36102">
    <property type="entry name" value="CHROMOSOME 10, WHOLE GENOME SHOTGUN SEQUENCE"/>
    <property type="match status" value="1"/>
</dbReference>
<accession>A0A061AM23</accession>
<feature type="compositionally biased region" description="Polar residues" evidence="1">
    <location>
        <begin position="617"/>
        <end position="636"/>
    </location>
</feature>
<feature type="compositionally biased region" description="Polar residues" evidence="1">
    <location>
        <begin position="496"/>
        <end position="508"/>
    </location>
</feature>
<dbReference type="InterPro" id="IPR047092">
    <property type="entry name" value="AFUB_07903/YDR124W-like_hel"/>
</dbReference>
<feature type="compositionally biased region" description="Polar residues" evidence="1">
    <location>
        <begin position="887"/>
        <end position="904"/>
    </location>
</feature>
<feature type="compositionally biased region" description="Low complexity" evidence="1">
    <location>
        <begin position="461"/>
        <end position="473"/>
    </location>
</feature>
<dbReference type="Pfam" id="PF11001">
    <property type="entry name" value="AFUB_07903_YDR124W_hel"/>
    <property type="match status" value="1"/>
</dbReference>
<feature type="compositionally biased region" description="Pro residues" evidence="1">
    <location>
        <begin position="198"/>
        <end position="212"/>
    </location>
</feature>
<dbReference type="InterPro" id="IPR021264">
    <property type="entry name" value="AFUB_079030/YDR124W-like"/>
</dbReference>
<dbReference type="PANTHER" id="PTHR36102:SF1">
    <property type="entry name" value="YDR124W-LIKE HELICAL BUNDLE DOMAIN-CONTAINING PROTEIN"/>
    <property type="match status" value="1"/>
</dbReference>
<feature type="compositionally biased region" description="Low complexity" evidence="1">
    <location>
        <begin position="853"/>
        <end position="864"/>
    </location>
</feature>
<name>A0A061AM23_RHOTO</name>
<feature type="region of interest" description="Disordered" evidence="1">
    <location>
        <begin position="134"/>
        <end position="159"/>
    </location>
</feature>
<feature type="compositionally biased region" description="Basic residues" evidence="1">
    <location>
        <begin position="790"/>
        <end position="800"/>
    </location>
</feature>
<evidence type="ECO:0000259" key="2">
    <source>
        <dbReference type="Pfam" id="PF11001"/>
    </source>
</evidence>
<feature type="region of interest" description="Disordered" evidence="1">
    <location>
        <begin position="378"/>
        <end position="572"/>
    </location>
</feature>
<evidence type="ECO:0000313" key="3">
    <source>
        <dbReference type="EMBL" id="CDR35774.1"/>
    </source>
</evidence>
<reference evidence="3" key="1">
    <citation type="journal article" date="2014" name="Genome Announc.">
        <title>Draft genome sequence of Rhodosporidium toruloides CECT1137, an oleaginous yeast of biotechnological interest.</title>
        <authorList>
            <person name="Morin N."/>
            <person name="Calcas X."/>
            <person name="Devillers H."/>
            <person name="Durrens P."/>
            <person name="Sherman D.J."/>
            <person name="Nicaud J.-M."/>
            <person name="Neuveglise C."/>
        </authorList>
    </citation>
    <scope>NUCLEOTIDE SEQUENCE</scope>
    <source>
        <strain evidence="3">CECT1137</strain>
    </source>
</reference>
<feature type="compositionally biased region" description="Low complexity" evidence="1">
    <location>
        <begin position="778"/>
        <end position="789"/>
    </location>
</feature>
<sequence>METAGLEKKTGRQAERDYRQRRSDILRRLGQSAFLNGSQFAILWVNPSTSQTDVFASEALQPKLQQWLGNRVREEAQTLSRRLQDERAEKVRKGQEVLDAHAVFDVDGRVPASAIKDELLRTDEEDLAPKVVSVEAQEKPSPALPQPPSPPHVPTVPAHPSVLETSYSVMFGGEGNFSIPAPPASPAKLHQQLSPRPSSAPSPSNAPSPHTAPPTRALPAHLVIDDSWVRHTFTPAELSLWYSERFAELWQKTEKLVCKAWIKVIQPAKHTKFQYQKGEESRPGWWPRDVRHKEPDHLSKAERVALLVHLLRTAPVSIEDLEMGSASVSAHIPPERMEILREIYRIAKEERRAKQESPDGMLTSLTVALPDTPFFKTPLEEATQSPAPDEPKQHNTRNRTRRSLASQNDGGSNRLESVEEQQTPRGSASPSAAPSLPRSQSAMDVRDLASTSAAPYPSVMATPARPSSAAPATNESPASAPPLARSQSFAGPVTSAGRSRNAMRQSGRGSVGEADLLAGGSLDSLNAGNDGRLQATPSAAQRTSGRRMVTPSRAGQGSPHAPGVGGSTGMSRSLSASAVAAGTGGASGSATKRSAAKAASGIDDSVASPAMIKSRSRLSQQHFEQMGIGSSPSAQDAASKIRGGQGERRPRGSQSAHVVQQPQFEPMYEQQLPPGFQLHQHHQQQLAQAQAQAVAQAQAQAIAQAQQLQHPPQQIQLVTAHPVQRIPSHPQLQVPPGHVLVYAPHPPQGLPQPVAFGRQQSTSPLPTLPQPPAHFSEPPQQHQHQQLHPSQHRSQHRPHHLAPPQHSSRASSHHGHAHGSASPHPASTQVQVQVQVHAGPSPSYALPQPPPQHLSSTHSPSLSHHPQHPPPPQHDQYVSRSPYLSGRNGSESNSSYPTPTTASYASPVFPGEPGARGMPNPFVHSPSLGGEGSAGGDPFAGTTGTGAEDWSAFLHSDPGSAGTPSSMQGLGLGSVDAQQPRSAGGGLMFEEGYYGEDSEGAFGLGMELDQQGQGGYGYAGELADGRKEEARRRYDEQMFGLSGGGLSAGLV</sequence>